<feature type="transmembrane region" description="Helical" evidence="9">
    <location>
        <begin position="252"/>
        <end position="273"/>
    </location>
</feature>
<dbReference type="RefSeq" id="WP_056962579.1">
    <property type="nucleotide sequence ID" value="NZ_CP045068.1"/>
</dbReference>
<keyword evidence="6 9" id="KW-0812">Transmembrane</keyword>
<dbReference type="Pfam" id="PF00528">
    <property type="entry name" value="BPD_transp_1"/>
    <property type="match status" value="1"/>
</dbReference>
<comment type="function">
    <text evidence="10">Part of the ABC transporter complex MalEFGK involved in maltose/maltodextrin import. Probably responsible for the translocation of the substrate across the membrane.</text>
</comment>
<sequence length="452" mass="50381">MFKKHNKVQPPATYREVWSKGDVSFKLSFLLMGFVQLRHKQWAKGIALLGIQIAFWVWFIFSGASALSMLSNLGEIKSKKVVFDQTQGVYLTKLPDNSVLILLFGVLAVILLLAMLGLYIAHLRSMRTLYVQLRDGEHVPTNHENLHALIDERLHSTLLAVPIVLIVAFTILPTVYMISMAFTNYDGKHPIGFSWTGFKAFGNVLTGDLAGTFFPVLGWTLVWAVCATATTFFFGVLLAMLIESKGITHKGFWRTIFVIVYAVPQFVSLLMMAQFLDLQGPLNNILMSIHLISSPINFIGASASPLVARITVIVVNMWIGIPVSMLISTAIIQNLPQDQIEAARIDGANAWQVFRSITFPQILFVMAPSLIQQFIGNINNFNVIYLLTAGYPMNNNYNGAGDTDLLVTWLYNLVFGQTQRYNASAVLGILIFILSAVFSLIAYRRTNAFKEG</sequence>
<evidence type="ECO:0000256" key="6">
    <source>
        <dbReference type="ARBA" id="ARBA00022692"/>
    </source>
</evidence>
<evidence type="ECO:0000256" key="2">
    <source>
        <dbReference type="ARBA" id="ARBA00009047"/>
    </source>
</evidence>
<feature type="transmembrane region" description="Helical" evidence="9">
    <location>
        <begin position="46"/>
        <end position="70"/>
    </location>
</feature>
<dbReference type="AlphaFoldDB" id="A0A5P8JNH6"/>
<evidence type="ECO:0000256" key="9">
    <source>
        <dbReference type="RuleBase" id="RU363032"/>
    </source>
</evidence>
<evidence type="ECO:0000256" key="8">
    <source>
        <dbReference type="ARBA" id="ARBA00023136"/>
    </source>
</evidence>
<proteinExistence type="inferred from homology"/>
<name>A0A5P8JNH6_9LACO</name>
<evidence type="ECO:0000256" key="7">
    <source>
        <dbReference type="ARBA" id="ARBA00022989"/>
    </source>
</evidence>
<keyword evidence="7 9" id="KW-1133">Transmembrane helix</keyword>
<dbReference type="EMBL" id="CP045068">
    <property type="protein sequence ID" value="QFQ90241.1"/>
    <property type="molecule type" value="Genomic_DNA"/>
</dbReference>
<feature type="transmembrane region" description="Helical" evidence="9">
    <location>
        <begin position="158"/>
        <end position="178"/>
    </location>
</feature>
<keyword evidence="4 10" id="KW-1003">Cell membrane</keyword>
<feature type="transmembrane region" description="Helical" evidence="9">
    <location>
        <begin position="421"/>
        <end position="443"/>
    </location>
</feature>
<dbReference type="PANTHER" id="PTHR47314:SF1">
    <property type="entry name" value="MALTOSE_MALTODEXTRIN TRANSPORT SYSTEM PERMEASE PROTEIN MALF"/>
    <property type="match status" value="1"/>
</dbReference>
<feature type="transmembrane region" description="Helical" evidence="9">
    <location>
        <begin position="99"/>
        <end position="121"/>
    </location>
</feature>
<dbReference type="SUPFAM" id="SSF161098">
    <property type="entry name" value="MetI-like"/>
    <property type="match status" value="1"/>
</dbReference>
<evidence type="ECO:0000256" key="5">
    <source>
        <dbReference type="ARBA" id="ARBA00022597"/>
    </source>
</evidence>
<dbReference type="GO" id="GO:0042956">
    <property type="term" value="P:maltodextrin transmembrane transport"/>
    <property type="evidence" value="ECO:0007669"/>
    <property type="project" value="TreeGrafter"/>
</dbReference>
<keyword evidence="8 9" id="KW-0472">Membrane</keyword>
<dbReference type="CDD" id="cd06261">
    <property type="entry name" value="TM_PBP2"/>
    <property type="match status" value="1"/>
</dbReference>
<feature type="transmembrane region" description="Helical" evidence="9">
    <location>
        <begin position="216"/>
        <end position="240"/>
    </location>
</feature>
<protein>
    <recommendedName>
        <fullName evidence="10">Maltose/maltodextrin transport system permease protein</fullName>
    </recommendedName>
</protein>
<evidence type="ECO:0000259" key="11">
    <source>
        <dbReference type="PROSITE" id="PS50928"/>
    </source>
</evidence>
<comment type="similarity">
    <text evidence="2 10">Belongs to the binding-protein-dependent transport system permease family. MalFG subfamily.</text>
</comment>
<evidence type="ECO:0000256" key="4">
    <source>
        <dbReference type="ARBA" id="ARBA00022475"/>
    </source>
</evidence>
<dbReference type="Proteomes" id="UP000388452">
    <property type="component" value="Chromosome"/>
</dbReference>
<evidence type="ECO:0000313" key="13">
    <source>
        <dbReference type="Proteomes" id="UP000388452"/>
    </source>
</evidence>
<reference evidence="12 13" key="1">
    <citation type="submission" date="2019-10" db="EMBL/GenBank/DDBJ databases">
        <title>Genome sequencing of Lactobacillus manihotivorans.</title>
        <authorList>
            <person name="Kim K."/>
        </authorList>
    </citation>
    <scope>NUCLEOTIDE SEQUENCE [LARGE SCALE GENOMIC DNA]</scope>
    <source>
        <strain evidence="12 13">LM010</strain>
    </source>
</reference>
<evidence type="ECO:0000256" key="1">
    <source>
        <dbReference type="ARBA" id="ARBA00004651"/>
    </source>
</evidence>
<dbReference type="InterPro" id="IPR035906">
    <property type="entry name" value="MetI-like_sf"/>
</dbReference>
<comment type="subcellular location">
    <subcellularLocation>
        <location evidence="1 9">Cell membrane</location>
        <topology evidence="1 9">Multi-pass membrane protein</topology>
    </subcellularLocation>
</comment>
<keyword evidence="5 10" id="KW-0762">Sugar transport</keyword>
<dbReference type="SUPFAM" id="SSF160964">
    <property type="entry name" value="MalF N-terminal region-like"/>
    <property type="match status" value="1"/>
</dbReference>
<dbReference type="PANTHER" id="PTHR47314">
    <property type="entry name" value="MALTOSE/MALTODEXTRIN TRANSPORT SYSTEM PERMEASE PROTEIN MALF"/>
    <property type="match status" value="1"/>
</dbReference>
<feature type="transmembrane region" description="Helical" evidence="9">
    <location>
        <begin position="310"/>
        <end position="332"/>
    </location>
</feature>
<keyword evidence="3 9" id="KW-0813">Transport</keyword>
<evidence type="ECO:0000313" key="12">
    <source>
        <dbReference type="EMBL" id="QFQ90241.1"/>
    </source>
</evidence>
<organism evidence="12 13">
    <name type="scientific">Lacticaseibacillus manihotivorans</name>
    <dbReference type="NCBI Taxonomy" id="88233"/>
    <lineage>
        <taxon>Bacteria</taxon>
        <taxon>Bacillati</taxon>
        <taxon>Bacillota</taxon>
        <taxon>Bacilli</taxon>
        <taxon>Lactobacillales</taxon>
        <taxon>Lactobacillaceae</taxon>
        <taxon>Lacticaseibacillus</taxon>
    </lineage>
</organism>
<accession>A0A5P8JNH6</accession>
<dbReference type="GO" id="GO:0015423">
    <property type="term" value="F:ABC-type maltose transporter activity"/>
    <property type="evidence" value="ECO:0007669"/>
    <property type="project" value="TreeGrafter"/>
</dbReference>
<dbReference type="InterPro" id="IPR000515">
    <property type="entry name" value="MetI-like"/>
</dbReference>
<gene>
    <name evidence="12" type="ORF">LM010_01760</name>
</gene>
<feature type="domain" description="ABC transmembrane type-1" evidence="11">
    <location>
        <begin position="217"/>
        <end position="442"/>
    </location>
</feature>
<evidence type="ECO:0000256" key="10">
    <source>
        <dbReference type="RuleBase" id="RU367050"/>
    </source>
</evidence>
<evidence type="ECO:0000256" key="3">
    <source>
        <dbReference type="ARBA" id="ARBA00022448"/>
    </source>
</evidence>
<dbReference type="PROSITE" id="PS50928">
    <property type="entry name" value="ABC_TM1"/>
    <property type="match status" value="1"/>
</dbReference>
<dbReference type="GO" id="GO:1990060">
    <property type="term" value="C:maltose transport complex"/>
    <property type="evidence" value="ECO:0007669"/>
    <property type="project" value="TreeGrafter"/>
</dbReference>
<dbReference type="Gene3D" id="1.10.3720.10">
    <property type="entry name" value="MetI-like"/>
    <property type="match status" value="1"/>
</dbReference>